<evidence type="ECO:0000259" key="6">
    <source>
        <dbReference type="SMART" id="SM00471"/>
    </source>
</evidence>
<dbReference type="Pfam" id="PF13328">
    <property type="entry name" value="HD_4"/>
    <property type="match status" value="1"/>
</dbReference>
<dbReference type="InterPro" id="IPR012676">
    <property type="entry name" value="TGS-like"/>
</dbReference>
<dbReference type="PANTHER" id="PTHR21262:SF31">
    <property type="entry name" value="GTP PYROPHOSPHOKINASE"/>
    <property type="match status" value="1"/>
</dbReference>
<evidence type="ECO:0000313" key="8">
    <source>
        <dbReference type="Proteomes" id="UP000177583"/>
    </source>
</evidence>
<dbReference type="InterPro" id="IPR003607">
    <property type="entry name" value="HD/PDEase_dom"/>
</dbReference>
<dbReference type="SMART" id="SM00471">
    <property type="entry name" value="HDc"/>
    <property type="match status" value="1"/>
</dbReference>
<gene>
    <name evidence="7" type="ORF">A2557_01605</name>
</gene>
<evidence type="ECO:0000256" key="5">
    <source>
        <dbReference type="SAM" id="Coils"/>
    </source>
</evidence>
<dbReference type="EMBL" id="MFNF01000016">
    <property type="protein sequence ID" value="OGH03430.1"/>
    <property type="molecule type" value="Genomic_DNA"/>
</dbReference>
<proteinExistence type="predicted"/>
<dbReference type="Pfam" id="PF02824">
    <property type="entry name" value="TGS"/>
    <property type="match status" value="1"/>
</dbReference>
<dbReference type="InterPro" id="IPR012675">
    <property type="entry name" value="Beta-grasp_dom_sf"/>
</dbReference>
<evidence type="ECO:0000256" key="2">
    <source>
        <dbReference type="ARBA" id="ARBA00029754"/>
    </source>
</evidence>
<protein>
    <recommendedName>
        <fullName evidence="1">GTP pyrophosphokinase</fullName>
    </recommendedName>
    <alternativeName>
        <fullName evidence="3">(p)ppGpp synthase</fullName>
    </alternativeName>
    <alternativeName>
        <fullName evidence="2">ATP:GTP 3'-pyrophosphotransferase</fullName>
    </alternativeName>
    <alternativeName>
        <fullName evidence="4">ppGpp synthase I</fullName>
    </alternativeName>
</protein>
<dbReference type="SUPFAM" id="SSF81301">
    <property type="entry name" value="Nucleotidyltransferase"/>
    <property type="match status" value="1"/>
</dbReference>
<evidence type="ECO:0000256" key="1">
    <source>
        <dbReference type="ARBA" id="ARBA00019852"/>
    </source>
</evidence>
<dbReference type="Gene3D" id="1.10.3210.10">
    <property type="entry name" value="Hypothetical protein af1432"/>
    <property type="match status" value="1"/>
</dbReference>
<dbReference type="InterPro" id="IPR004095">
    <property type="entry name" value="TGS"/>
</dbReference>
<dbReference type="Gene3D" id="3.10.20.30">
    <property type="match status" value="1"/>
</dbReference>
<dbReference type="SUPFAM" id="SSF81271">
    <property type="entry name" value="TGS-like"/>
    <property type="match status" value="1"/>
</dbReference>
<dbReference type="Proteomes" id="UP000177583">
    <property type="component" value="Unassembled WGS sequence"/>
</dbReference>
<name>A0A1F6GZH6_9PROT</name>
<dbReference type="AlphaFoldDB" id="A0A1F6GZH6"/>
<feature type="domain" description="HD/PDEase" evidence="6">
    <location>
        <begin position="62"/>
        <end position="166"/>
    </location>
</feature>
<accession>A0A1F6GZH6</accession>
<dbReference type="SUPFAM" id="SSF109604">
    <property type="entry name" value="HD-domain/PDEase-like"/>
    <property type="match status" value="1"/>
</dbReference>
<evidence type="ECO:0000313" key="7">
    <source>
        <dbReference type="EMBL" id="OGH03430.1"/>
    </source>
</evidence>
<reference evidence="7 8" key="1">
    <citation type="journal article" date="2016" name="Nat. Commun.">
        <title>Thousands of microbial genomes shed light on interconnected biogeochemical processes in an aquifer system.</title>
        <authorList>
            <person name="Anantharaman K."/>
            <person name="Brown C.T."/>
            <person name="Hug L.A."/>
            <person name="Sharon I."/>
            <person name="Castelle C.J."/>
            <person name="Probst A.J."/>
            <person name="Thomas B.C."/>
            <person name="Singh A."/>
            <person name="Wilkins M.J."/>
            <person name="Karaoz U."/>
            <person name="Brodie E.L."/>
            <person name="Williams K.H."/>
            <person name="Hubbard S.S."/>
            <person name="Banfield J.F."/>
        </authorList>
    </citation>
    <scope>NUCLEOTIDE SEQUENCE [LARGE SCALE GENOMIC DNA]</scope>
</reference>
<keyword evidence="5" id="KW-0175">Coiled coil</keyword>
<dbReference type="InterPro" id="IPR043519">
    <property type="entry name" value="NT_sf"/>
</dbReference>
<evidence type="ECO:0000256" key="3">
    <source>
        <dbReference type="ARBA" id="ARBA00032407"/>
    </source>
</evidence>
<dbReference type="PANTHER" id="PTHR21262">
    <property type="entry name" value="GUANOSINE-3',5'-BIS DIPHOSPHATE 3'-PYROPHOSPHOHYDROLASE"/>
    <property type="match status" value="1"/>
</dbReference>
<evidence type="ECO:0000256" key="4">
    <source>
        <dbReference type="ARBA" id="ARBA00033308"/>
    </source>
</evidence>
<dbReference type="CDD" id="cd00077">
    <property type="entry name" value="HDc"/>
    <property type="match status" value="1"/>
</dbReference>
<organism evidence="7 8">
    <name type="scientific">Candidatus Lambdaproteobacteria bacterium RIFOXYD2_FULL_56_26</name>
    <dbReference type="NCBI Taxonomy" id="1817773"/>
    <lineage>
        <taxon>Bacteria</taxon>
        <taxon>Pseudomonadati</taxon>
        <taxon>Pseudomonadota</taxon>
        <taxon>Candidatus Lambdaproteobacteria</taxon>
    </lineage>
</organism>
<feature type="coiled-coil region" evidence="5">
    <location>
        <begin position="201"/>
        <end position="228"/>
    </location>
</feature>
<dbReference type="Gene3D" id="3.30.460.10">
    <property type="entry name" value="Beta Polymerase, domain 2"/>
    <property type="match status" value="1"/>
</dbReference>
<comment type="caution">
    <text evidence="7">The sequence shown here is derived from an EMBL/GenBank/DDBJ whole genome shotgun (WGS) entry which is preliminary data.</text>
</comment>
<sequence>MSSQHLDPQTVVALTAQPDPDLEREKAVLVDKIGANPRIDLELVLKAIEFGQAAHQGQKRKNGQPYFVHPLRVAIRAIDYDLDTKTVIGALLHDVIEDTHFTGPNIATLFGQSLAQIVEALTKVKTSKSLTLYKIFQLGNLDFRVILIKLLDRLDNLSDLTALPRYKQRQICQESLAIYAEVAHGLGLIEIEEEMRDSIFRQLYAIRYQKIKRRLAELEAERGKAIGKIIEEISACVDPNLLVRVIPVKYKPHGFLFTNHEIERLLNHLVLETHDPLSCYNLLGQIHTRLRSIPLSIRDFISNPRANGWRGLTTKVMVLGEQVSLQIVTSEFQVKNRKGLITLMQEGVYQSENYKQFFELYLDVASDDNVRVDDVFKSSKARIIQCMTPGGDIIELRYGATILDFAFMVHSGLGIKTTGGIINNVRYPRGKVLEDGMVVKVLTSDTAIAEEVWLEEVVMPKSRREILRFTTKHKGHSTIRP</sequence>